<accession>A0A4Y3KG89</accession>
<dbReference type="AlphaFoldDB" id="A0A4Y3KG89"/>
<dbReference type="Proteomes" id="UP000315842">
    <property type="component" value="Unassembled WGS sequence"/>
</dbReference>
<keyword evidence="2" id="KW-1185">Reference proteome</keyword>
<dbReference type="EMBL" id="BJLP01000046">
    <property type="protein sequence ID" value="GEA82085.1"/>
    <property type="molecule type" value="Genomic_DNA"/>
</dbReference>
<comment type="caution">
    <text evidence="1">The sequence shown here is derived from an EMBL/GenBank/DDBJ whole genome shotgun (WGS) entry which is preliminary data.</text>
</comment>
<gene>
    <name evidence="1" type="ORF">CUD01_25290</name>
</gene>
<evidence type="ECO:0000313" key="2">
    <source>
        <dbReference type="Proteomes" id="UP000315842"/>
    </source>
</evidence>
<protein>
    <submittedName>
        <fullName evidence="1">Uncharacterized protein</fullName>
    </submittedName>
</protein>
<sequence length="136" mass="15045">MHPSGAGEVEGGAVSSTDFGQAVSEFFARFDRAILELPSGAFGGRPGDVAMRLTECTSGPRIVELRFDIGLRMRIEGEPRALVKKEEFVDIDLLEIDAFDRLLLEWAGRDEEFSDGAVRFIVASIERRKAALREMP</sequence>
<name>A0A4Y3KG89_CELUD</name>
<proteinExistence type="predicted"/>
<reference evidence="1 2" key="1">
    <citation type="submission" date="2019-06" db="EMBL/GenBank/DDBJ databases">
        <title>Whole genome shotgun sequence of Cellulomonas uda NBRC 3747.</title>
        <authorList>
            <person name="Hosoyama A."/>
            <person name="Uohara A."/>
            <person name="Ohji S."/>
            <person name="Ichikawa N."/>
        </authorList>
    </citation>
    <scope>NUCLEOTIDE SEQUENCE [LARGE SCALE GENOMIC DNA]</scope>
    <source>
        <strain evidence="1 2">NBRC 3747</strain>
    </source>
</reference>
<evidence type="ECO:0000313" key="1">
    <source>
        <dbReference type="EMBL" id="GEA82085.1"/>
    </source>
</evidence>
<organism evidence="1 2">
    <name type="scientific">Cellulomonas uda</name>
    <dbReference type="NCBI Taxonomy" id="1714"/>
    <lineage>
        <taxon>Bacteria</taxon>
        <taxon>Bacillati</taxon>
        <taxon>Actinomycetota</taxon>
        <taxon>Actinomycetes</taxon>
        <taxon>Micrococcales</taxon>
        <taxon>Cellulomonadaceae</taxon>
        <taxon>Cellulomonas</taxon>
    </lineage>
</organism>